<proteinExistence type="predicted"/>
<evidence type="ECO:0000313" key="2">
    <source>
        <dbReference type="EMBL" id="MFC4231266.1"/>
    </source>
</evidence>
<comment type="caution">
    <text evidence="2">The sequence shown here is derived from an EMBL/GenBank/DDBJ whole genome shotgun (WGS) entry which is preliminary data.</text>
</comment>
<accession>A0ABV8PX70</accession>
<reference evidence="3" key="1">
    <citation type="journal article" date="2019" name="Int. J. Syst. Evol. Microbiol.">
        <title>The Global Catalogue of Microorganisms (GCM) 10K type strain sequencing project: providing services to taxonomists for standard genome sequencing and annotation.</title>
        <authorList>
            <consortium name="The Broad Institute Genomics Platform"/>
            <consortium name="The Broad Institute Genome Sequencing Center for Infectious Disease"/>
            <person name="Wu L."/>
            <person name="Ma J."/>
        </authorList>
    </citation>
    <scope>NUCLEOTIDE SEQUENCE [LARGE SCALE GENOMIC DNA]</scope>
    <source>
        <strain evidence="3">CECT 8010</strain>
    </source>
</reference>
<dbReference type="EMBL" id="JBHSDC010000003">
    <property type="protein sequence ID" value="MFC4231266.1"/>
    <property type="molecule type" value="Genomic_DNA"/>
</dbReference>
<protein>
    <submittedName>
        <fullName evidence="2">Uncharacterized protein</fullName>
    </submittedName>
</protein>
<keyword evidence="3" id="KW-1185">Reference proteome</keyword>
<organism evidence="2 3">
    <name type="scientific">Parasediminibacterium paludis</name>
    <dbReference type="NCBI Taxonomy" id="908966"/>
    <lineage>
        <taxon>Bacteria</taxon>
        <taxon>Pseudomonadati</taxon>
        <taxon>Bacteroidota</taxon>
        <taxon>Chitinophagia</taxon>
        <taxon>Chitinophagales</taxon>
        <taxon>Chitinophagaceae</taxon>
        <taxon>Parasediminibacterium</taxon>
    </lineage>
</organism>
<evidence type="ECO:0000256" key="1">
    <source>
        <dbReference type="SAM" id="MobiDB-lite"/>
    </source>
</evidence>
<feature type="region of interest" description="Disordered" evidence="1">
    <location>
        <begin position="1"/>
        <end position="51"/>
    </location>
</feature>
<dbReference type="Proteomes" id="UP001595906">
    <property type="component" value="Unassembled WGS sequence"/>
</dbReference>
<evidence type="ECO:0000313" key="3">
    <source>
        <dbReference type="Proteomes" id="UP001595906"/>
    </source>
</evidence>
<name>A0ABV8PX70_9BACT</name>
<dbReference type="RefSeq" id="WP_379012654.1">
    <property type="nucleotide sequence ID" value="NZ_JBHSDC010000003.1"/>
</dbReference>
<sequence length="51" mass="5157">MALPVNDKGNLKFGNQPKKGATNGSKFLAKPTGKAVSGGKNPIKTGGMRGS</sequence>
<gene>
    <name evidence="2" type="ORF">ACFOW1_05150</name>
</gene>